<accession>A0A8S3Y8H2</accession>
<dbReference type="EMBL" id="CAJQZP010001624">
    <property type="protein sequence ID" value="CAG5057152.1"/>
    <property type="molecule type" value="Genomic_DNA"/>
</dbReference>
<sequence>MRGGKRYNNFKWKIFFSADYNYSYNDFLASVSPQVEIEDMGNGSKKITFDQGDGDIGDTNRVNTDYQKIFTKEEQPENPKGQVSETKAEVNTSHIRLFPLGCCTERSCSLETCI</sequence>
<comment type="caution">
    <text evidence="1">The sequence shown here is derived from an EMBL/GenBank/DDBJ whole genome shotgun (WGS) entry which is preliminary data.</text>
</comment>
<proteinExistence type="predicted"/>
<reference evidence="1" key="1">
    <citation type="submission" date="2021-04" db="EMBL/GenBank/DDBJ databases">
        <authorList>
            <person name="Tunstrom K."/>
        </authorList>
    </citation>
    <scope>NUCLEOTIDE SEQUENCE</scope>
</reference>
<keyword evidence="2" id="KW-1185">Reference proteome</keyword>
<gene>
    <name evidence="1" type="ORF">PAPOLLO_LOCUS27040</name>
</gene>
<evidence type="ECO:0000313" key="2">
    <source>
        <dbReference type="Proteomes" id="UP000691718"/>
    </source>
</evidence>
<dbReference type="AlphaFoldDB" id="A0A8S3Y8H2"/>
<dbReference type="Proteomes" id="UP000691718">
    <property type="component" value="Unassembled WGS sequence"/>
</dbReference>
<protein>
    <submittedName>
        <fullName evidence="1">(apollo) hypothetical protein</fullName>
    </submittedName>
</protein>
<organism evidence="1 2">
    <name type="scientific">Parnassius apollo</name>
    <name type="common">Apollo butterfly</name>
    <name type="synonym">Papilio apollo</name>
    <dbReference type="NCBI Taxonomy" id="110799"/>
    <lineage>
        <taxon>Eukaryota</taxon>
        <taxon>Metazoa</taxon>
        <taxon>Ecdysozoa</taxon>
        <taxon>Arthropoda</taxon>
        <taxon>Hexapoda</taxon>
        <taxon>Insecta</taxon>
        <taxon>Pterygota</taxon>
        <taxon>Neoptera</taxon>
        <taxon>Endopterygota</taxon>
        <taxon>Lepidoptera</taxon>
        <taxon>Glossata</taxon>
        <taxon>Ditrysia</taxon>
        <taxon>Papilionoidea</taxon>
        <taxon>Papilionidae</taxon>
        <taxon>Parnassiinae</taxon>
        <taxon>Parnassini</taxon>
        <taxon>Parnassius</taxon>
        <taxon>Parnassius</taxon>
    </lineage>
</organism>
<name>A0A8S3Y8H2_PARAO</name>
<evidence type="ECO:0000313" key="1">
    <source>
        <dbReference type="EMBL" id="CAG5057152.1"/>
    </source>
</evidence>